<keyword evidence="3" id="KW-1185">Reference proteome</keyword>
<reference evidence="2 3" key="1">
    <citation type="submission" date="2006-07" db="EMBL/GenBank/DDBJ databases">
        <title>Annotation of the draft genome assembly of Chlorobium ferroxidans DSM 13031.</title>
        <authorList>
            <consortium name="US DOE Joint Genome Institute (JGI-ORNL)"/>
            <person name="Larimer F."/>
            <person name="Land M."/>
            <person name="Hauser L."/>
        </authorList>
    </citation>
    <scope>NUCLEOTIDE SEQUENCE [LARGE SCALE GENOMIC DNA]</scope>
    <source>
        <strain evidence="2 3">DSM 13031</strain>
    </source>
</reference>
<comment type="caution">
    <text evidence="2">The sequence shown here is derived from an EMBL/GenBank/DDBJ whole genome shotgun (WGS) entry which is preliminary data.</text>
</comment>
<gene>
    <name evidence="2" type="ORF">CferDRAFT_1641</name>
</gene>
<protein>
    <submittedName>
        <fullName evidence="2">Pyridoxamine 5'-phosphate oxidase-related, FMN-binding</fullName>
    </submittedName>
</protein>
<dbReference type="AlphaFoldDB" id="Q0YTB3"/>
<evidence type="ECO:0000259" key="1">
    <source>
        <dbReference type="Pfam" id="PF01243"/>
    </source>
</evidence>
<dbReference type="Gene3D" id="2.30.110.10">
    <property type="entry name" value="Electron Transport, Fmn-binding Protein, Chain A"/>
    <property type="match status" value="1"/>
</dbReference>
<proteinExistence type="predicted"/>
<dbReference type="SUPFAM" id="SSF50475">
    <property type="entry name" value="FMN-binding split barrel"/>
    <property type="match status" value="1"/>
</dbReference>
<sequence length="131" mass="14017">MQRNGGKAMIPEKLTEILKHDGVVAIATLGQDGPHMVNTWNSYIRITDAERILIPVGYMQLTEANIAFNNQVLITLGSRKVAGNMGPGAGFLIKGTASIETSGADFDVIKAKFAWARAVMAVTASSIEQTL</sequence>
<dbReference type="InterPro" id="IPR011576">
    <property type="entry name" value="Pyridox_Oxase_N"/>
</dbReference>
<evidence type="ECO:0000313" key="3">
    <source>
        <dbReference type="Proteomes" id="UP000004162"/>
    </source>
</evidence>
<organism evidence="2 3">
    <name type="scientific">Chlorobium ferrooxidans DSM 13031</name>
    <dbReference type="NCBI Taxonomy" id="377431"/>
    <lineage>
        <taxon>Bacteria</taxon>
        <taxon>Pseudomonadati</taxon>
        <taxon>Chlorobiota</taxon>
        <taxon>Chlorobiia</taxon>
        <taxon>Chlorobiales</taxon>
        <taxon>Chlorobiaceae</taxon>
        <taxon>Chlorobium/Pelodictyon group</taxon>
        <taxon>Chlorobium</taxon>
    </lineage>
</organism>
<dbReference type="InterPro" id="IPR012349">
    <property type="entry name" value="Split_barrel_FMN-bd"/>
</dbReference>
<dbReference type="Proteomes" id="UP000004162">
    <property type="component" value="Unassembled WGS sequence"/>
</dbReference>
<evidence type="ECO:0000313" key="2">
    <source>
        <dbReference type="EMBL" id="EAT59634.1"/>
    </source>
</evidence>
<dbReference type="EMBL" id="AASE01000003">
    <property type="protein sequence ID" value="EAT59634.1"/>
    <property type="molecule type" value="Genomic_DNA"/>
</dbReference>
<accession>Q0YTB3</accession>
<reference evidence="2 3" key="2">
    <citation type="submission" date="2006-07" db="EMBL/GenBank/DDBJ databases">
        <title>Sequencing of the draft genome and assembly of Chlorobium ferroxidans DSM 13031.</title>
        <authorList>
            <consortium name="US DOE Joint Genome Institute (JGI-PGF)"/>
            <person name="Copeland A."/>
            <person name="Lucas S."/>
            <person name="Lapidus A."/>
            <person name="Barry K."/>
            <person name="Glavina del Rio T."/>
            <person name="Dalin E."/>
            <person name="Tice H."/>
            <person name="Bruce D."/>
            <person name="Pitluck S."/>
            <person name="Richardson P."/>
        </authorList>
    </citation>
    <scope>NUCLEOTIDE SEQUENCE [LARGE SCALE GENOMIC DNA]</scope>
    <source>
        <strain evidence="2 3">DSM 13031</strain>
    </source>
</reference>
<dbReference type="Pfam" id="PF01243">
    <property type="entry name" value="PNPOx_N"/>
    <property type="match status" value="1"/>
</dbReference>
<feature type="domain" description="Pyridoxamine 5'-phosphate oxidase N-terminal" evidence="1">
    <location>
        <begin position="10"/>
        <end position="116"/>
    </location>
</feature>
<name>Q0YTB3_9CHLB</name>